<name>A0ACC2HZE3_9PLEO</name>
<dbReference type="Proteomes" id="UP001153331">
    <property type="component" value="Unassembled WGS sequence"/>
</dbReference>
<comment type="caution">
    <text evidence="1">The sequence shown here is derived from an EMBL/GenBank/DDBJ whole genome shotgun (WGS) entry which is preliminary data.</text>
</comment>
<accession>A0ACC2HZE3</accession>
<protein>
    <submittedName>
        <fullName evidence="1">Uncharacterized protein</fullName>
    </submittedName>
</protein>
<sequence>MADHIIRRQIRGGMAHFRAGAALSELKVSTNVEFGSGVFMTVDTNTVRITWRDAEAGPMLSMIESILDATRGTVRHIASANECWIDFEEPEYAHITSEQLSTLNEVEAVLVYNVHLKVPSSIADLVSDALDQAVAGLTEVHSLWDRSQSNMSVLRLFGTNIKDIIKVKERAQAILTGQIINFEPKEGSLVRHEV</sequence>
<organism evidence="1 2">
    <name type="scientific">Boeremia exigua</name>
    <dbReference type="NCBI Taxonomy" id="749465"/>
    <lineage>
        <taxon>Eukaryota</taxon>
        <taxon>Fungi</taxon>
        <taxon>Dikarya</taxon>
        <taxon>Ascomycota</taxon>
        <taxon>Pezizomycotina</taxon>
        <taxon>Dothideomycetes</taxon>
        <taxon>Pleosporomycetidae</taxon>
        <taxon>Pleosporales</taxon>
        <taxon>Pleosporineae</taxon>
        <taxon>Didymellaceae</taxon>
        <taxon>Boeremia</taxon>
    </lineage>
</organism>
<keyword evidence="2" id="KW-1185">Reference proteome</keyword>
<evidence type="ECO:0000313" key="1">
    <source>
        <dbReference type="EMBL" id="KAJ8107881.1"/>
    </source>
</evidence>
<evidence type="ECO:0000313" key="2">
    <source>
        <dbReference type="Proteomes" id="UP001153331"/>
    </source>
</evidence>
<reference evidence="1" key="1">
    <citation type="submission" date="2022-11" db="EMBL/GenBank/DDBJ databases">
        <title>Genome Sequence of Boeremia exigua.</title>
        <authorList>
            <person name="Buettner E."/>
        </authorList>
    </citation>
    <scope>NUCLEOTIDE SEQUENCE</scope>
    <source>
        <strain evidence="1">CU02</strain>
    </source>
</reference>
<dbReference type="EMBL" id="JAPHNI010000844">
    <property type="protein sequence ID" value="KAJ8107881.1"/>
    <property type="molecule type" value="Genomic_DNA"/>
</dbReference>
<proteinExistence type="predicted"/>
<gene>
    <name evidence="1" type="ORF">OPT61_g8562</name>
</gene>